<dbReference type="Gene3D" id="3.90.228.10">
    <property type="match status" value="1"/>
</dbReference>
<keyword evidence="15" id="KW-1185">Reference proteome</keyword>
<dbReference type="SUPFAM" id="SSF56399">
    <property type="entry name" value="ADP-ribosylation"/>
    <property type="match status" value="1"/>
</dbReference>
<dbReference type="PANTHER" id="PTHR44111:SF1">
    <property type="entry name" value="ELONGATOR COMPLEX PROTEIN 2"/>
    <property type="match status" value="1"/>
</dbReference>
<feature type="transmembrane region" description="Helical" evidence="12">
    <location>
        <begin position="12"/>
        <end position="35"/>
    </location>
</feature>
<keyword evidence="12" id="KW-0812">Transmembrane</keyword>
<dbReference type="PANTHER" id="PTHR44111">
    <property type="entry name" value="ELONGATOR COMPLEX PROTEIN 2"/>
    <property type="match status" value="1"/>
</dbReference>
<evidence type="ECO:0000256" key="8">
    <source>
        <dbReference type="ARBA" id="ARBA00022694"/>
    </source>
</evidence>
<keyword evidence="12" id="KW-0472">Membrane</keyword>
<comment type="similarity">
    <text evidence="4">Belongs to the WD repeat ELP2 family.</text>
</comment>
<dbReference type="OrthoDB" id="27911at2759"/>
<dbReference type="InterPro" id="IPR037289">
    <property type="entry name" value="Elp2"/>
</dbReference>
<dbReference type="Pfam" id="PF00644">
    <property type="entry name" value="PARP"/>
    <property type="match status" value="1"/>
</dbReference>
<dbReference type="UniPathway" id="UPA00988"/>
<keyword evidence="12" id="KW-1133">Transmembrane helix</keyword>
<dbReference type="InterPro" id="IPR001680">
    <property type="entry name" value="WD40_rpt"/>
</dbReference>
<dbReference type="Pfam" id="PF22562">
    <property type="entry name" value="UBA_7"/>
    <property type="match status" value="1"/>
</dbReference>
<protein>
    <recommendedName>
        <fullName evidence="5">Elongator complex protein 2</fullName>
    </recommendedName>
</protein>
<accession>A0A6G0TPJ0</accession>
<dbReference type="Pfam" id="PF00400">
    <property type="entry name" value="WD40"/>
    <property type="match status" value="6"/>
</dbReference>
<dbReference type="Gene3D" id="2.130.10.10">
    <property type="entry name" value="YVTN repeat-like/Quinoprotein amine dehydrogenase"/>
    <property type="match status" value="4"/>
</dbReference>
<dbReference type="AlphaFoldDB" id="A0A6G0TPJ0"/>
<evidence type="ECO:0000256" key="9">
    <source>
        <dbReference type="ARBA" id="ARBA00022737"/>
    </source>
</evidence>
<comment type="subcellular location">
    <subcellularLocation>
        <location evidence="2">Cytoplasm</location>
    </subcellularLocation>
    <subcellularLocation>
        <location evidence="1">Nucleus</location>
    </subcellularLocation>
</comment>
<evidence type="ECO:0000256" key="7">
    <source>
        <dbReference type="ARBA" id="ARBA00022574"/>
    </source>
</evidence>
<dbReference type="InterPro" id="IPR011041">
    <property type="entry name" value="Quinoprot_gluc/sorb_DH_b-prop"/>
</dbReference>
<evidence type="ECO:0000256" key="3">
    <source>
        <dbReference type="ARBA" id="ARBA00005043"/>
    </source>
</evidence>
<dbReference type="FunFam" id="2.130.10.10:FF:000400">
    <property type="entry name" value="Elongator acetyltransferase complex subunit 2"/>
    <property type="match status" value="1"/>
</dbReference>
<keyword evidence="9" id="KW-0677">Repeat</keyword>
<proteinExistence type="inferred from homology"/>
<organism evidence="14 15">
    <name type="scientific">Aphis glycines</name>
    <name type="common">Soybean aphid</name>
    <dbReference type="NCBI Taxonomy" id="307491"/>
    <lineage>
        <taxon>Eukaryota</taxon>
        <taxon>Metazoa</taxon>
        <taxon>Ecdysozoa</taxon>
        <taxon>Arthropoda</taxon>
        <taxon>Hexapoda</taxon>
        <taxon>Insecta</taxon>
        <taxon>Pterygota</taxon>
        <taxon>Neoptera</taxon>
        <taxon>Paraneoptera</taxon>
        <taxon>Hemiptera</taxon>
        <taxon>Sternorrhyncha</taxon>
        <taxon>Aphidomorpha</taxon>
        <taxon>Aphidoidea</taxon>
        <taxon>Aphididae</taxon>
        <taxon>Aphidini</taxon>
        <taxon>Aphis</taxon>
        <taxon>Aphis</taxon>
    </lineage>
</organism>
<evidence type="ECO:0000256" key="10">
    <source>
        <dbReference type="ARBA" id="ARBA00023242"/>
    </source>
</evidence>
<keyword evidence="6" id="KW-0963">Cytoplasm</keyword>
<dbReference type="GO" id="GO:0002098">
    <property type="term" value="P:tRNA wobble uridine modification"/>
    <property type="evidence" value="ECO:0007669"/>
    <property type="project" value="InterPro"/>
</dbReference>
<dbReference type="GO" id="GO:0033588">
    <property type="term" value="C:elongator holoenzyme complex"/>
    <property type="evidence" value="ECO:0007669"/>
    <property type="project" value="InterPro"/>
</dbReference>
<dbReference type="GO" id="GO:0005634">
    <property type="term" value="C:nucleus"/>
    <property type="evidence" value="ECO:0007669"/>
    <property type="project" value="UniProtKB-SubCell"/>
</dbReference>
<keyword evidence="10" id="KW-0539">Nucleus</keyword>
<evidence type="ECO:0000256" key="4">
    <source>
        <dbReference type="ARBA" id="ARBA00005881"/>
    </source>
</evidence>
<dbReference type="InterPro" id="IPR015940">
    <property type="entry name" value="UBA"/>
</dbReference>
<dbReference type="PROSITE" id="PS50082">
    <property type="entry name" value="WD_REPEATS_2"/>
    <property type="match status" value="3"/>
</dbReference>
<dbReference type="SMART" id="SM00165">
    <property type="entry name" value="UBA"/>
    <property type="match status" value="1"/>
</dbReference>
<reference evidence="14 15" key="1">
    <citation type="submission" date="2019-08" db="EMBL/GenBank/DDBJ databases">
        <title>The genome of the soybean aphid Biotype 1, its phylome, world population structure and adaptation to the North American continent.</title>
        <authorList>
            <person name="Giordano R."/>
            <person name="Donthu R.K."/>
            <person name="Hernandez A.G."/>
            <person name="Wright C.L."/>
            <person name="Zimin A.V."/>
        </authorList>
    </citation>
    <scope>NUCLEOTIDE SEQUENCE [LARGE SCALE GENOMIC DNA]</scope>
    <source>
        <tissue evidence="14">Whole aphids</tissue>
    </source>
</reference>
<dbReference type="SUPFAM" id="SSF50978">
    <property type="entry name" value="WD40 repeat-like"/>
    <property type="match status" value="2"/>
</dbReference>
<dbReference type="GO" id="GO:0003950">
    <property type="term" value="F:NAD+ poly-ADP-ribosyltransferase activity"/>
    <property type="evidence" value="ECO:0007669"/>
    <property type="project" value="InterPro"/>
</dbReference>
<dbReference type="SUPFAM" id="SSF50952">
    <property type="entry name" value="Soluble quinoprotein glucose dehydrogenase"/>
    <property type="match status" value="1"/>
</dbReference>
<feature type="repeat" description="WD" evidence="11">
    <location>
        <begin position="676"/>
        <end position="707"/>
    </location>
</feature>
<gene>
    <name evidence="14" type="ORF">AGLY_007062</name>
</gene>
<evidence type="ECO:0000256" key="5">
    <source>
        <dbReference type="ARBA" id="ARBA00020267"/>
    </source>
</evidence>
<feature type="repeat" description="WD" evidence="11">
    <location>
        <begin position="436"/>
        <end position="466"/>
    </location>
</feature>
<evidence type="ECO:0000256" key="12">
    <source>
        <dbReference type="SAM" id="Phobius"/>
    </source>
</evidence>
<dbReference type="PROSITE" id="PS50294">
    <property type="entry name" value="WD_REPEATS_REGION"/>
    <property type="match status" value="1"/>
</dbReference>
<dbReference type="InterPro" id="IPR009060">
    <property type="entry name" value="UBA-like_sf"/>
</dbReference>
<dbReference type="SMART" id="SM00320">
    <property type="entry name" value="WD40"/>
    <property type="match status" value="10"/>
</dbReference>
<dbReference type="InterPro" id="IPR012317">
    <property type="entry name" value="Poly(ADP-ribose)pol_cat_dom"/>
</dbReference>
<dbReference type="InterPro" id="IPR036322">
    <property type="entry name" value="WD40_repeat_dom_sf"/>
</dbReference>
<evidence type="ECO:0000256" key="1">
    <source>
        <dbReference type="ARBA" id="ARBA00004123"/>
    </source>
</evidence>
<evidence type="ECO:0000313" key="15">
    <source>
        <dbReference type="Proteomes" id="UP000475862"/>
    </source>
</evidence>
<dbReference type="PROSITE" id="PS50030">
    <property type="entry name" value="UBA"/>
    <property type="match status" value="1"/>
</dbReference>
<evidence type="ECO:0000259" key="13">
    <source>
        <dbReference type="PROSITE" id="PS50030"/>
    </source>
</evidence>
<evidence type="ECO:0000313" key="14">
    <source>
        <dbReference type="EMBL" id="KAE9536660.1"/>
    </source>
</evidence>
<dbReference type="EMBL" id="VYZN01000022">
    <property type="protein sequence ID" value="KAE9536660.1"/>
    <property type="molecule type" value="Genomic_DNA"/>
</dbReference>
<evidence type="ECO:0000256" key="6">
    <source>
        <dbReference type="ARBA" id="ARBA00022490"/>
    </source>
</evidence>
<comment type="caution">
    <text evidence="14">The sequence shown here is derived from an EMBL/GenBank/DDBJ whole genome shotgun (WGS) entry which is preliminary data.</text>
</comment>
<feature type="repeat" description="WD" evidence="11">
    <location>
        <begin position="257"/>
        <end position="299"/>
    </location>
</feature>
<sequence>MLNHFSHLNEFDIVINVITVNVIFVYGLFTSFTWWQINFISNLYLIKMSTFEKIKTVYVSSAINSTPNCLDWGVNGLVIYGSCNAIHLYDPQITNECDGRIISSFVAHTKRVNSVKWVQNIDNCCQQDFVSCSTDNTAILWEDILLTGSYKAYERLIGHSDVVTINDAIRLANQTLIIVTAAGDCTVKVWIKHKNENTSQCVQTIDFDCILCLSLKITLLSNTNCLLLACGLSNSKIQLYMNDFSNGDSVFVPSHYLIGHEDWVRSLDFISEGNLLLASGSQDSVIRLWRFTMEESYNTCKSNKELDDTLKLESKTFNVTKQDGSDCSYVIQSETVISGHDGWIYGVHWKPNFCTEKKMELLSVSMDKTLAVWAYDENSGLWVDLIRLGEVGGNTLGFYGGKFSPDGNSILAQGHNGSFHLWTKNNNGSWTPGVTIGGHFGPVEDITWDPEGKYIVSVSSDQTSRIHAQWLKSKPVENVHSCNWHEMARPQVHGYNMSSVAMLSSLSFVSSAEEKVIRAFQAPYNFLENMSQLSKINFDSVDITKCPLGASVPSLGLSNKAVSEDDCKNNTNQPKKKDYPEHYFIPLSLNQPPTEEDLIQNTLWPEIQKLYGHVYEVYCLASSSNHKWLASAAKATSLELASIIIWNTDNFQLLQKLESHNLTVTQLAFSPDNKHTGIHTRIIWCCAWTHDSIYFATGSRDGKLVIWGQNDQSVDSKITYCAKTNPLIVSEKSFTAVAFAPTLISECKKTYFLAVGADCGSISLYKWSLEEKSVTPWLKIADLINEFGHHLTVKRIKFQPLLCKTDSRYREGVLQMASCGADMMIFLNCIIISVMNDYSIEPVVDSELYEVEEIRHLYDLFDVISVHKIQNPLLWGLYTLRKNEMEINNKNIIVNEWLLYHVTATKNVQSIAENNLDWRFTSRCRYGKGVCFSYCPLYANRYASCAQGSTSAVDYNENIMDILINMGFPREAIKRALFYTYNQGLECAIKWLMDHITDNNFAEPFVPSRHNFNSEISFERAFIICRVLVQSIKDVSVNYHLNVIPNIFDTAKSTNECELSISATNVDVPGRDVNNTSSGSSVSLSKMLIRVCDVDYRIKEIVRENIHKCDKLWKKNQEQVVNMYT</sequence>
<dbReference type="GO" id="GO:0005737">
    <property type="term" value="C:cytoplasm"/>
    <property type="evidence" value="ECO:0007669"/>
    <property type="project" value="UniProtKB-SubCell"/>
</dbReference>
<evidence type="ECO:0000256" key="2">
    <source>
        <dbReference type="ARBA" id="ARBA00004496"/>
    </source>
</evidence>
<dbReference type="Gene3D" id="1.10.8.10">
    <property type="entry name" value="DNA helicase RuvA subunit, C-terminal domain"/>
    <property type="match status" value="1"/>
</dbReference>
<keyword evidence="8" id="KW-0819">tRNA processing</keyword>
<feature type="domain" description="UBA" evidence="13">
    <location>
        <begin position="954"/>
        <end position="995"/>
    </location>
</feature>
<comment type="pathway">
    <text evidence="3">tRNA modification; 5-methoxycarbonylmethyl-2-thiouridine-tRNA biosynthesis.</text>
</comment>
<keyword evidence="7 11" id="KW-0853">WD repeat</keyword>
<evidence type="ECO:0000256" key="11">
    <source>
        <dbReference type="PROSITE-ProRule" id="PRU00221"/>
    </source>
</evidence>
<dbReference type="Proteomes" id="UP000475862">
    <property type="component" value="Unassembled WGS sequence"/>
</dbReference>
<dbReference type="SUPFAM" id="SSF46934">
    <property type="entry name" value="UBA-like"/>
    <property type="match status" value="1"/>
</dbReference>
<dbReference type="InterPro" id="IPR015943">
    <property type="entry name" value="WD40/YVTN_repeat-like_dom_sf"/>
</dbReference>
<name>A0A6G0TPJ0_APHGL</name>